<dbReference type="PANTHER" id="PTHR33446:SF2">
    <property type="entry name" value="PROTEIN TONB"/>
    <property type="match status" value="1"/>
</dbReference>
<dbReference type="Pfam" id="PF03544">
    <property type="entry name" value="TonB_C"/>
    <property type="match status" value="1"/>
</dbReference>
<evidence type="ECO:0000256" key="6">
    <source>
        <dbReference type="ARBA" id="ARBA00022692"/>
    </source>
</evidence>
<dbReference type="PANTHER" id="PTHR33446">
    <property type="entry name" value="PROTEIN TONB-RELATED"/>
    <property type="match status" value="1"/>
</dbReference>
<protein>
    <submittedName>
        <fullName evidence="12">Gram-negative bacterial tonB protein</fullName>
    </submittedName>
</protein>
<evidence type="ECO:0000259" key="11">
    <source>
        <dbReference type="PROSITE" id="PS52015"/>
    </source>
</evidence>
<sequence length="208" mass="22664">MVEMDAIELEMPEADMPDRTMPDATMPEPLESQSLQPRPLEQVSVERQPLQVELPPPDGLLSQTSDAPDVSEPPPATANRQPESMPEIADKPSTRPKRSSPHSVAQAIMTPVLETTAGLSETAVEFTFNPPPKYPIDAMARRIEGIVTLKLYINVQGKVAQVEVQKTSGHASLDQAAAAAVSRWSGKPATRFGRPVPSEEVLPVRFRL</sequence>
<comment type="caution">
    <text evidence="12">The sequence shown here is derived from an EMBL/GenBank/DDBJ whole genome shotgun (WGS) entry which is preliminary data.</text>
</comment>
<accession>A0A5C6B928</accession>
<gene>
    <name evidence="12" type="ORF">Pla52n_10530</name>
</gene>
<keyword evidence="13" id="KW-1185">Reference proteome</keyword>
<dbReference type="EMBL" id="SJPN01000001">
    <property type="protein sequence ID" value="TWU08470.1"/>
    <property type="molecule type" value="Genomic_DNA"/>
</dbReference>
<dbReference type="GO" id="GO:0055085">
    <property type="term" value="P:transmembrane transport"/>
    <property type="evidence" value="ECO:0007669"/>
    <property type="project" value="InterPro"/>
</dbReference>
<dbReference type="GO" id="GO:0098797">
    <property type="term" value="C:plasma membrane protein complex"/>
    <property type="evidence" value="ECO:0007669"/>
    <property type="project" value="TreeGrafter"/>
</dbReference>
<keyword evidence="5" id="KW-0997">Cell inner membrane</keyword>
<dbReference type="SUPFAM" id="SSF74653">
    <property type="entry name" value="TolA/TonB C-terminal domain"/>
    <property type="match status" value="1"/>
</dbReference>
<comment type="subcellular location">
    <subcellularLocation>
        <location evidence="1">Cell inner membrane</location>
        <topology evidence="1">Single-pass membrane protein</topology>
        <orientation evidence="1">Periplasmic side</orientation>
    </subcellularLocation>
</comment>
<evidence type="ECO:0000256" key="5">
    <source>
        <dbReference type="ARBA" id="ARBA00022519"/>
    </source>
</evidence>
<feature type="region of interest" description="Disordered" evidence="10">
    <location>
        <begin position="1"/>
        <end position="104"/>
    </location>
</feature>
<name>A0A5C6B928_9BACT</name>
<keyword evidence="7" id="KW-0653">Protein transport</keyword>
<keyword evidence="4" id="KW-1003">Cell membrane</keyword>
<evidence type="ECO:0000313" key="12">
    <source>
        <dbReference type="EMBL" id="TWU08470.1"/>
    </source>
</evidence>
<evidence type="ECO:0000313" key="13">
    <source>
        <dbReference type="Proteomes" id="UP000320176"/>
    </source>
</evidence>
<dbReference type="InterPro" id="IPR051045">
    <property type="entry name" value="TonB-dependent_transducer"/>
</dbReference>
<dbReference type="GO" id="GO:0031992">
    <property type="term" value="F:energy transducer activity"/>
    <property type="evidence" value="ECO:0007669"/>
    <property type="project" value="TreeGrafter"/>
</dbReference>
<evidence type="ECO:0000256" key="8">
    <source>
        <dbReference type="ARBA" id="ARBA00022989"/>
    </source>
</evidence>
<evidence type="ECO:0000256" key="3">
    <source>
        <dbReference type="ARBA" id="ARBA00022448"/>
    </source>
</evidence>
<comment type="similarity">
    <text evidence="2">Belongs to the TonB family.</text>
</comment>
<keyword evidence="3" id="KW-0813">Transport</keyword>
<dbReference type="Gene3D" id="3.30.1150.10">
    <property type="match status" value="1"/>
</dbReference>
<feature type="domain" description="TonB C-terminal" evidence="11">
    <location>
        <begin position="119"/>
        <end position="208"/>
    </location>
</feature>
<evidence type="ECO:0000256" key="10">
    <source>
        <dbReference type="SAM" id="MobiDB-lite"/>
    </source>
</evidence>
<dbReference type="Proteomes" id="UP000320176">
    <property type="component" value="Unassembled WGS sequence"/>
</dbReference>
<evidence type="ECO:0000256" key="9">
    <source>
        <dbReference type="ARBA" id="ARBA00023136"/>
    </source>
</evidence>
<keyword evidence="9" id="KW-0472">Membrane</keyword>
<evidence type="ECO:0000256" key="7">
    <source>
        <dbReference type="ARBA" id="ARBA00022927"/>
    </source>
</evidence>
<evidence type="ECO:0000256" key="2">
    <source>
        <dbReference type="ARBA" id="ARBA00006555"/>
    </source>
</evidence>
<dbReference type="PROSITE" id="PS52015">
    <property type="entry name" value="TONB_CTD"/>
    <property type="match status" value="1"/>
</dbReference>
<feature type="compositionally biased region" description="Acidic residues" evidence="10">
    <location>
        <begin position="1"/>
        <end position="15"/>
    </location>
</feature>
<evidence type="ECO:0000256" key="4">
    <source>
        <dbReference type="ARBA" id="ARBA00022475"/>
    </source>
</evidence>
<reference evidence="12 13" key="1">
    <citation type="submission" date="2019-02" db="EMBL/GenBank/DDBJ databases">
        <title>Deep-cultivation of Planctomycetes and their phenomic and genomic characterization uncovers novel biology.</title>
        <authorList>
            <person name="Wiegand S."/>
            <person name="Jogler M."/>
            <person name="Boedeker C."/>
            <person name="Pinto D."/>
            <person name="Vollmers J."/>
            <person name="Rivas-Marin E."/>
            <person name="Kohn T."/>
            <person name="Peeters S.H."/>
            <person name="Heuer A."/>
            <person name="Rast P."/>
            <person name="Oberbeckmann S."/>
            <person name="Bunk B."/>
            <person name="Jeske O."/>
            <person name="Meyerdierks A."/>
            <person name="Storesund J.E."/>
            <person name="Kallscheuer N."/>
            <person name="Luecker S."/>
            <person name="Lage O.M."/>
            <person name="Pohl T."/>
            <person name="Merkel B.J."/>
            <person name="Hornburger P."/>
            <person name="Mueller R.-W."/>
            <person name="Bruemmer F."/>
            <person name="Labrenz M."/>
            <person name="Spormann A.M."/>
            <person name="Op Den Camp H."/>
            <person name="Overmann J."/>
            <person name="Amann R."/>
            <person name="Jetten M.S.M."/>
            <person name="Mascher T."/>
            <person name="Medema M.H."/>
            <person name="Devos D.P."/>
            <person name="Kaster A.-K."/>
            <person name="Ovreas L."/>
            <person name="Rohde M."/>
            <person name="Galperin M.Y."/>
            <person name="Jogler C."/>
        </authorList>
    </citation>
    <scope>NUCLEOTIDE SEQUENCE [LARGE SCALE GENOMIC DNA]</scope>
    <source>
        <strain evidence="12 13">Pla52n</strain>
    </source>
</reference>
<dbReference type="InterPro" id="IPR006260">
    <property type="entry name" value="TonB/TolA_C"/>
</dbReference>
<proteinExistence type="inferred from homology"/>
<keyword evidence="6" id="KW-0812">Transmembrane</keyword>
<dbReference type="InterPro" id="IPR037682">
    <property type="entry name" value="TonB_C"/>
</dbReference>
<dbReference type="NCBIfam" id="TIGR01352">
    <property type="entry name" value="tonB_Cterm"/>
    <property type="match status" value="1"/>
</dbReference>
<dbReference type="AlphaFoldDB" id="A0A5C6B928"/>
<dbReference type="GO" id="GO:0015031">
    <property type="term" value="P:protein transport"/>
    <property type="evidence" value="ECO:0007669"/>
    <property type="project" value="UniProtKB-KW"/>
</dbReference>
<organism evidence="12 13">
    <name type="scientific">Stieleria varia</name>
    <dbReference type="NCBI Taxonomy" id="2528005"/>
    <lineage>
        <taxon>Bacteria</taxon>
        <taxon>Pseudomonadati</taxon>
        <taxon>Planctomycetota</taxon>
        <taxon>Planctomycetia</taxon>
        <taxon>Pirellulales</taxon>
        <taxon>Pirellulaceae</taxon>
        <taxon>Stieleria</taxon>
    </lineage>
</organism>
<evidence type="ECO:0000256" key="1">
    <source>
        <dbReference type="ARBA" id="ARBA00004383"/>
    </source>
</evidence>
<keyword evidence="8" id="KW-1133">Transmembrane helix</keyword>